<name>A0A9N9J6H8_9GLOM</name>
<organism evidence="1 2">
    <name type="scientific">Acaulospora morrowiae</name>
    <dbReference type="NCBI Taxonomy" id="94023"/>
    <lineage>
        <taxon>Eukaryota</taxon>
        <taxon>Fungi</taxon>
        <taxon>Fungi incertae sedis</taxon>
        <taxon>Mucoromycota</taxon>
        <taxon>Glomeromycotina</taxon>
        <taxon>Glomeromycetes</taxon>
        <taxon>Diversisporales</taxon>
        <taxon>Acaulosporaceae</taxon>
        <taxon>Acaulospora</taxon>
    </lineage>
</organism>
<dbReference type="Proteomes" id="UP000789342">
    <property type="component" value="Unassembled WGS sequence"/>
</dbReference>
<keyword evidence="2" id="KW-1185">Reference proteome</keyword>
<reference evidence="1" key="1">
    <citation type="submission" date="2021-06" db="EMBL/GenBank/DDBJ databases">
        <authorList>
            <person name="Kallberg Y."/>
            <person name="Tangrot J."/>
            <person name="Rosling A."/>
        </authorList>
    </citation>
    <scope>NUCLEOTIDE SEQUENCE</scope>
    <source>
        <strain evidence="1">CL551</strain>
    </source>
</reference>
<evidence type="ECO:0000313" key="1">
    <source>
        <dbReference type="EMBL" id="CAG8764380.1"/>
    </source>
</evidence>
<gene>
    <name evidence="1" type="ORF">AMORRO_LOCUS16158</name>
</gene>
<proteinExistence type="predicted"/>
<comment type="caution">
    <text evidence="1">The sequence shown here is derived from an EMBL/GenBank/DDBJ whole genome shotgun (WGS) entry which is preliminary data.</text>
</comment>
<dbReference type="PANTHER" id="PTHR35871">
    <property type="entry name" value="EXPRESSED PROTEIN"/>
    <property type="match status" value="1"/>
</dbReference>
<sequence>KHPSKSLLYDEYVSIRIANYLQATKFQVNPQLIKQFFENQIFPELHIDQAQTISLSTAQHGYERDDIVAFCQKFLQEIEKYEKLMPKWNDINCEVCEELYLLPDEQKHIFITYDEYREGEARVIIQFGANNDGYWDGKKLLLQLKNVITIFEWTHSGYIGVWVFDNVTSHTGMAPDALVAARMNLNPGGMQSKMRDTTWNEKIQKMTYPDDYYESFLRSQPKGIKTILIKRGL</sequence>
<accession>A0A9N9J6H8</accession>
<dbReference type="AlphaFoldDB" id="A0A9N9J6H8"/>
<evidence type="ECO:0000313" key="2">
    <source>
        <dbReference type="Proteomes" id="UP000789342"/>
    </source>
</evidence>
<dbReference type="EMBL" id="CAJVPV010042688">
    <property type="protein sequence ID" value="CAG8764380.1"/>
    <property type="molecule type" value="Genomic_DNA"/>
</dbReference>
<dbReference type="PANTHER" id="PTHR35871:SF1">
    <property type="entry name" value="CXC1-LIKE CYSTEINE CLUSTER ASSOCIATED WITH KDZ TRANSPOSASES DOMAIN-CONTAINING PROTEIN"/>
    <property type="match status" value="1"/>
</dbReference>
<protein>
    <submittedName>
        <fullName evidence="1">18448_t:CDS:1</fullName>
    </submittedName>
</protein>
<feature type="non-terminal residue" evidence="1">
    <location>
        <position position="233"/>
    </location>
</feature>
<dbReference type="OrthoDB" id="2440830at2759"/>